<organism evidence="2">
    <name type="scientific">Brachypodium distachyon</name>
    <name type="common">Purple false brome</name>
    <name type="synonym">Trachynia distachya</name>
    <dbReference type="NCBI Taxonomy" id="15368"/>
    <lineage>
        <taxon>Eukaryota</taxon>
        <taxon>Viridiplantae</taxon>
        <taxon>Streptophyta</taxon>
        <taxon>Embryophyta</taxon>
        <taxon>Tracheophyta</taxon>
        <taxon>Spermatophyta</taxon>
        <taxon>Magnoliopsida</taxon>
        <taxon>Liliopsida</taxon>
        <taxon>Poales</taxon>
        <taxon>Poaceae</taxon>
        <taxon>BOP clade</taxon>
        <taxon>Pooideae</taxon>
        <taxon>Stipodae</taxon>
        <taxon>Brachypodieae</taxon>
        <taxon>Brachypodium</taxon>
    </lineage>
</organism>
<gene>
    <name evidence="2" type="ORF">BRADI_1g14863v3</name>
</gene>
<keyword evidence="4" id="KW-1185">Reference proteome</keyword>
<dbReference type="EMBL" id="CM000880">
    <property type="protein sequence ID" value="KQK14235.1"/>
    <property type="molecule type" value="Genomic_DNA"/>
</dbReference>
<accession>A0A0Q3J8Q0</accession>
<dbReference type="Gramene" id="KQK14235">
    <property type="protein sequence ID" value="KQK14235"/>
    <property type="gene ID" value="BRADI_1g14863v3"/>
</dbReference>
<reference evidence="3" key="3">
    <citation type="submission" date="2018-08" db="UniProtKB">
        <authorList>
            <consortium name="EnsemblPlants"/>
        </authorList>
    </citation>
    <scope>IDENTIFICATION</scope>
    <source>
        <strain evidence="3">cv. Bd21</strain>
    </source>
</reference>
<dbReference type="Proteomes" id="UP000008810">
    <property type="component" value="Chromosome 1"/>
</dbReference>
<dbReference type="EnsemblPlants" id="KQK14235">
    <property type="protein sequence ID" value="KQK14235"/>
    <property type="gene ID" value="BRADI_1g14863v3"/>
</dbReference>
<protein>
    <submittedName>
        <fullName evidence="2 3">Uncharacterized protein</fullName>
    </submittedName>
</protein>
<feature type="region of interest" description="Disordered" evidence="1">
    <location>
        <begin position="90"/>
        <end position="118"/>
    </location>
</feature>
<evidence type="ECO:0000313" key="2">
    <source>
        <dbReference type="EMBL" id="KQK14235.1"/>
    </source>
</evidence>
<dbReference type="AlphaFoldDB" id="A0A0Q3J8Q0"/>
<reference evidence="2" key="2">
    <citation type="submission" date="2017-06" db="EMBL/GenBank/DDBJ databases">
        <title>WGS assembly of Brachypodium distachyon.</title>
        <authorList>
            <consortium name="The International Brachypodium Initiative"/>
            <person name="Lucas S."/>
            <person name="Harmon-Smith M."/>
            <person name="Lail K."/>
            <person name="Tice H."/>
            <person name="Grimwood J."/>
            <person name="Bruce D."/>
            <person name="Barry K."/>
            <person name="Shu S."/>
            <person name="Lindquist E."/>
            <person name="Wang M."/>
            <person name="Pitluck S."/>
            <person name="Vogel J.P."/>
            <person name="Garvin D.F."/>
            <person name="Mockler T.C."/>
            <person name="Schmutz J."/>
            <person name="Rokhsar D."/>
            <person name="Bevan M.W."/>
        </authorList>
    </citation>
    <scope>NUCLEOTIDE SEQUENCE</scope>
    <source>
        <strain evidence="2">Bd21</strain>
    </source>
</reference>
<evidence type="ECO:0000313" key="3">
    <source>
        <dbReference type="EnsemblPlants" id="KQK14235"/>
    </source>
</evidence>
<proteinExistence type="predicted"/>
<evidence type="ECO:0000256" key="1">
    <source>
        <dbReference type="SAM" id="MobiDB-lite"/>
    </source>
</evidence>
<evidence type="ECO:0000313" key="4">
    <source>
        <dbReference type="Proteomes" id="UP000008810"/>
    </source>
</evidence>
<dbReference type="InParanoid" id="A0A0Q3J8Q0"/>
<name>A0A0Q3J8Q0_BRADI</name>
<sequence>MLPRFHHSYKCQLVGTSHVEHPFLIWVPGYTIRADSSGGRNLQMFLSIKREENFTDLFLVPAPCGSIRCRLPPRPPHLLHGRFPRQVAPPPLPSPGPHTAADTLRVGTGAPPRTPCGRSPSTTYFGCRPGHAAAATIKQWHIINGKVSSPALFLEDPSHKA</sequence>
<reference evidence="2 3" key="1">
    <citation type="journal article" date="2010" name="Nature">
        <title>Genome sequencing and analysis of the model grass Brachypodium distachyon.</title>
        <authorList>
            <consortium name="International Brachypodium Initiative"/>
        </authorList>
    </citation>
    <scope>NUCLEOTIDE SEQUENCE [LARGE SCALE GENOMIC DNA]</scope>
    <source>
        <strain evidence="2 3">Bd21</strain>
    </source>
</reference>